<evidence type="ECO:0000313" key="5">
    <source>
        <dbReference type="Proteomes" id="UP000546173"/>
    </source>
</evidence>
<dbReference type="InterPro" id="IPR001789">
    <property type="entry name" value="Sig_transdc_resp-reg_receiver"/>
</dbReference>
<comment type="caution">
    <text evidence="4">The sequence shown here is derived from an EMBL/GenBank/DDBJ whole genome shotgun (WGS) entry which is preliminary data.</text>
</comment>
<evidence type="ECO:0000259" key="3">
    <source>
        <dbReference type="PROSITE" id="PS50110"/>
    </source>
</evidence>
<dbReference type="AlphaFoldDB" id="A0A7X1G1R6"/>
<evidence type="ECO:0000313" key="4">
    <source>
        <dbReference type="EMBL" id="MBC2676842.1"/>
    </source>
</evidence>
<dbReference type="GO" id="GO:0000160">
    <property type="term" value="P:phosphorelay signal transduction system"/>
    <property type="evidence" value="ECO:0007669"/>
    <property type="project" value="InterPro"/>
</dbReference>
<dbReference type="SMART" id="SM00448">
    <property type="entry name" value="REC"/>
    <property type="match status" value="1"/>
</dbReference>
<sequence>MTDSPRIDGASKGANLVLVVEDEAVIREFVCELLTDEGWKTEGVESADHALAFLNQHSNEVGLLLTDILMPGSMNGAGLANYSAQTWPEIPIMIMSGHETPESSGVTIPVSFVRKPWTLGQLLDGVEKALATVPRAVS</sequence>
<proteinExistence type="predicted"/>
<dbReference type="EMBL" id="JACMYH010000001">
    <property type="protein sequence ID" value="MBC2676842.1"/>
    <property type="molecule type" value="Genomic_DNA"/>
</dbReference>
<dbReference type="RefSeq" id="WP_122477379.1">
    <property type="nucleotide sequence ID" value="NZ_JACMYH010000001.1"/>
</dbReference>
<dbReference type="InterPro" id="IPR050595">
    <property type="entry name" value="Bact_response_regulator"/>
</dbReference>
<reference evidence="4 5" key="1">
    <citation type="submission" date="2020-08" db="EMBL/GenBank/DDBJ databases">
        <title>Pseudomonas sp. nov.</title>
        <authorList>
            <person name="Gieschler S."/>
            <person name="Fiedler G."/>
            <person name="Brinks E."/>
            <person name="Boehnlein C."/>
            <person name="Franz C.M.A.P."/>
            <person name="Kabisch J."/>
        </authorList>
    </citation>
    <scope>NUCLEOTIDE SEQUENCE [LARGE SCALE GENOMIC DNA]</scope>
    <source>
        <strain evidence="4 5">MBT-2</strain>
    </source>
</reference>
<dbReference type="Gene3D" id="3.40.50.2300">
    <property type="match status" value="1"/>
</dbReference>
<name>A0A7X1G1R6_9PSED</name>
<feature type="domain" description="Response regulatory" evidence="3">
    <location>
        <begin position="16"/>
        <end position="130"/>
    </location>
</feature>
<dbReference type="InterPro" id="IPR011006">
    <property type="entry name" value="CheY-like_superfamily"/>
</dbReference>
<dbReference type="PANTHER" id="PTHR44591">
    <property type="entry name" value="STRESS RESPONSE REGULATOR PROTEIN 1"/>
    <property type="match status" value="1"/>
</dbReference>
<dbReference type="Proteomes" id="UP000546173">
    <property type="component" value="Unassembled WGS sequence"/>
</dbReference>
<protein>
    <submittedName>
        <fullName evidence="4">Response regulator</fullName>
    </submittedName>
</protein>
<accession>A0A7X1G1R6</accession>
<dbReference type="SUPFAM" id="SSF52172">
    <property type="entry name" value="CheY-like"/>
    <property type="match status" value="1"/>
</dbReference>
<dbReference type="PROSITE" id="PS50110">
    <property type="entry name" value="RESPONSE_REGULATORY"/>
    <property type="match status" value="1"/>
</dbReference>
<keyword evidence="5" id="KW-1185">Reference proteome</keyword>
<organism evidence="4 5">
    <name type="scientific">Pseudomonas baltica</name>
    <dbReference type="NCBI Taxonomy" id="2762576"/>
    <lineage>
        <taxon>Bacteria</taxon>
        <taxon>Pseudomonadati</taxon>
        <taxon>Pseudomonadota</taxon>
        <taxon>Gammaproteobacteria</taxon>
        <taxon>Pseudomonadales</taxon>
        <taxon>Pseudomonadaceae</taxon>
        <taxon>Pseudomonas</taxon>
    </lineage>
</organism>
<dbReference type="Pfam" id="PF00072">
    <property type="entry name" value="Response_reg"/>
    <property type="match status" value="1"/>
</dbReference>
<feature type="modified residue" description="4-aspartylphosphate" evidence="2">
    <location>
        <position position="67"/>
    </location>
</feature>
<evidence type="ECO:0000256" key="1">
    <source>
        <dbReference type="ARBA" id="ARBA00022553"/>
    </source>
</evidence>
<evidence type="ECO:0000256" key="2">
    <source>
        <dbReference type="PROSITE-ProRule" id="PRU00169"/>
    </source>
</evidence>
<dbReference type="PANTHER" id="PTHR44591:SF21">
    <property type="entry name" value="TWO-COMPONENT RESPONSE REGULATOR"/>
    <property type="match status" value="1"/>
</dbReference>
<keyword evidence="1 2" id="KW-0597">Phosphoprotein</keyword>
<gene>
    <name evidence="4" type="ORF">H7993_00395</name>
</gene>